<proteinExistence type="predicted"/>
<gene>
    <name evidence="3" type="ORF">WJX75_008325</name>
</gene>
<dbReference type="InterPro" id="IPR036389">
    <property type="entry name" value="RNase_III_sf"/>
</dbReference>
<dbReference type="Proteomes" id="UP001491310">
    <property type="component" value="Unassembled WGS sequence"/>
</dbReference>
<dbReference type="CDD" id="cd00593">
    <property type="entry name" value="RIBOc"/>
    <property type="match status" value="1"/>
</dbReference>
<dbReference type="SMART" id="SM00535">
    <property type="entry name" value="RIBOc"/>
    <property type="match status" value="1"/>
</dbReference>
<protein>
    <recommendedName>
        <fullName evidence="2">RNase III domain-containing protein</fullName>
    </recommendedName>
</protein>
<reference evidence="3 4" key="1">
    <citation type="journal article" date="2024" name="Nat. Commun.">
        <title>Phylogenomics reveals the evolutionary origins of lichenization in chlorophyte algae.</title>
        <authorList>
            <person name="Puginier C."/>
            <person name="Libourel C."/>
            <person name="Otte J."/>
            <person name="Skaloud P."/>
            <person name="Haon M."/>
            <person name="Grisel S."/>
            <person name="Petersen M."/>
            <person name="Berrin J.G."/>
            <person name="Delaux P.M."/>
            <person name="Dal Grande F."/>
            <person name="Keller J."/>
        </authorList>
    </citation>
    <scope>NUCLEOTIDE SEQUENCE [LARGE SCALE GENOMIC DNA]</scope>
    <source>
        <strain evidence="3 4">SAG 216-7</strain>
    </source>
</reference>
<accession>A0ABR2YDN8</accession>
<evidence type="ECO:0000259" key="2">
    <source>
        <dbReference type="PROSITE" id="PS50142"/>
    </source>
</evidence>
<name>A0ABR2YDN8_9CHLO</name>
<dbReference type="PANTHER" id="PTHR14950:SF37">
    <property type="entry name" value="ENDORIBONUCLEASE DICER"/>
    <property type="match status" value="1"/>
</dbReference>
<dbReference type="Pfam" id="PF00636">
    <property type="entry name" value="Ribonuclease_3"/>
    <property type="match status" value="1"/>
</dbReference>
<dbReference type="Gene3D" id="1.10.1520.10">
    <property type="entry name" value="Ribonuclease III domain"/>
    <property type="match status" value="1"/>
</dbReference>
<keyword evidence="1" id="KW-0378">Hydrolase</keyword>
<organism evidence="3 4">
    <name type="scientific">Coccomyxa subellipsoidea</name>
    <dbReference type="NCBI Taxonomy" id="248742"/>
    <lineage>
        <taxon>Eukaryota</taxon>
        <taxon>Viridiplantae</taxon>
        <taxon>Chlorophyta</taxon>
        <taxon>core chlorophytes</taxon>
        <taxon>Trebouxiophyceae</taxon>
        <taxon>Trebouxiophyceae incertae sedis</taxon>
        <taxon>Coccomyxaceae</taxon>
        <taxon>Coccomyxa</taxon>
    </lineage>
</organism>
<sequence>MAIGPTDEELMKVEKDLGYKFRDKWLLRQAFIHPSAGEFNNYRLAWIGDAAMTLVVSDLVYDSLPKASTDILTDRRTALVMRDFCAEGAKKLGWHKVAFTGKSFPKADEQANRNMLAEVFEAVWGAVFKDSGNSCQAVLDAYARHFALHEVANGASASYTAIEQAASDEEESAKAQEVAATLANLAFK</sequence>
<dbReference type="InterPro" id="IPR000999">
    <property type="entry name" value="RNase_III_dom"/>
</dbReference>
<evidence type="ECO:0000313" key="3">
    <source>
        <dbReference type="EMBL" id="KAK9902840.1"/>
    </source>
</evidence>
<feature type="domain" description="RNase III" evidence="2">
    <location>
        <begin position="10"/>
        <end position="132"/>
    </location>
</feature>
<evidence type="ECO:0000313" key="4">
    <source>
        <dbReference type="Proteomes" id="UP001491310"/>
    </source>
</evidence>
<dbReference type="EMBL" id="JALJOT010000015">
    <property type="protein sequence ID" value="KAK9902840.1"/>
    <property type="molecule type" value="Genomic_DNA"/>
</dbReference>
<dbReference type="PANTHER" id="PTHR14950">
    <property type="entry name" value="DICER-RELATED"/>
    <property type="match status" value="1"/>
</dbReference>
<keyword evidence="4" id="KW-1185">Reference proteome</keyword>
<dbReference type="SUPFAM" id="SSF69065">
    <property type="entry name" value="RNase III domain-like"/>
    <property type="match status" value="1"/>
</dbReference>
<dbReference type="PROSITE" id="PS50142">
    <property type="entry name" value="RNASE_3_2"/>
    <property type="match status" value="1"/>
</dbReference>
<evidence type="ECO:0000256" key="1">
    <source>
        <dbReference type="ARBA" id="ARBA00022801"/>
    </source>
</evidence>
<comment type="caution">
    <text evidence="3">The sequence shown here is derived from an EMBL/GenBank/DDBJ whole genome shotgun (WGS) entry which is preliminary data.</text>
</comment>